<evidence type="ECO:0000256" key="6">
    <source>
        <dbReference type="ARBA" id="ARBA00069413"/>
    </source>
</evidence>
<sequence>MSRIGKKIILLPKEITATIDNSTIHIKGPKGELSQQISKLIAIDLNSQEGTIKLIRKDNTKKCQALHGLYRSLINNMVIGVSKGFQKKLTIQGVGYRSQTEGKNLILNVGYSHPVNIIPPNNISIKVENNTNLTISGINKETVGQIAATIRAIRPPEPYKGKGIRYEDEKVRRKVGKAGK</sequence>
<evidence type="ECO:0000256" key="4">
    <source>
        <dbReference type="ARBA" id="ARBA00022980"/>
    </source>
</evidence>
<dbReference type="InterPro" id="IPR020040">
    <property type="entry name" value="Ribosomal_uL6_a/b-dom"/>
</dbReference>
<feature type="domain" description="Large ribosomal subunit protein uL6 alpha-beta" evidence="8">
    <location>
        <begin position="93"/>
        <end position="166"/>
    </location>
</feature>
<dbReference type="HAMAP" id="MF_01365_B">
    <property type="entry name" value="Ribosomal_uL6_B"/>
    <property type="match status" value="1"/>
</dbReference>
<dbReference type="PRINTS" id="PR00059">
    <property type="entry name" value="RIBOSOMALL6"/>
</dbReference>
<dbReference type="GO" id="GO:0002181">
    <property type="term" value="P:cytoplasmic translation"/>
    <property type="evidence" value="ECO:0007669"/>
    <property type="project" value="TreeGrafter"/>
</dbReference>
<evidence type="ECO:0000256" key="5">
    <source>
        <dbReference type="ARBA" id="ARBA00023274"/>
    </source>
</evidence>
<dbReference type="AlphaFoldDB" id="A0A4D6WPH5"/>
<dbReference type="SUPFAM" id="SSF56053">
    <property type="entry name" value="Ribosomal protein L6"/>
    <property type="match status" value="2"/>
</dbReference>
<dbReference type="Pfam" id="PF00347">
    <property type="entry name" value="Ribosomal_L6"/>
    <property type="match status" value="2"/>
</dbReference>
<feature type="domain" description="Large ribosomal subunit protein uL6 alpha-beta" evidence="8">
    <location>
        <begin position="12"/>
        <end position="84"/>
    </location>
</feature>
<dbReference type="GO" id="GO:0019843">
    <property type="term" value="F:rRNA binding"/>
    <property type="evidence" value="ECO:0007669"/>
    <property type="project" value="UniProtKB-KW"/>
</dbReference>
<evidence type="ECO:0000259" key="8">
    <source>
        <dbReference type="Pfam" id="PF00347"/>
    </source>
</evidence>
<dbReference type="FunFam" id="3.90.930.12:FF:000002">
    <property type="entry name" value="50S ribosomal protein L6"/>
    <property type="match status" value="1"/>
</dbReference>
<dbReference type="Gene3D" id="3.90.930.12">
    <property type="entry name" value="Ribosomal protein L6, alpha-beta domain"/>
    <property type="match status" value="2"/>
</dbReference>
<dbReference type="PANTHER" id="PTHR11655">
    <property type="entry name" value="60S/50S RIBOSOMAL PROTEIN L6/L9"/>
    <property type="match status" value="1"/>
</dbReference>
<dbReference type="InterPro" id="IPR036789">
    <property type="entry name" value="Ribosomal_uL6-like_a/b-dom_sf"/>
</dbReference>
<gene>
    <name evidence="9" type="primary">rpl6</name>
</gene>
<keyword evidence="5 7" id="KW-0687">Ribonucleoprotein</keyword>
<reference evidence="9" key="2">
    <citation type="submission" date="2019-04" db="EMBL/GenBank/DDBJ databases">
        <authorList>
            <person name="Pasella M."/>
        </authorList>
    </citation>
    <scope>NUCLEOTIDE SEQUENCE</scope>
    <source>
        <strain evidence="9">PD2206</strain>
    </source>
</reference>
<evidence type="ECO:0000313" key="9">
    <source>
        <dbReference type="EMBL" id="QCI04428.1"/>
    </source>
</evidence>
<keyword evidence="2" id="KW-0699">rRNA-binding</keyword>
<protein>
    <recommendedName>
        <fullName evidence="6">Large ribosomal subunit protein uL6c</fullName>
    </recommendedName>
</protein>
<dbReference type="FunFam" id="3.90.930.12:FF:000001">
    <property type="entry name" value="50S ribosomal protein L6"/>
    <property type="match status" value="1"/>
</dbReference>
<dbReference type="EMBL" id="MK814610">
    <property type="protein sequence ID" value="QCI04428.1"/>
    <property type="molecule type" value="Genomic_DNA"/>
</dbReference>
<keyword evidence="3" id="KW-0694">RNA-binding</keyword>
<dbReference type="PIRSF" id="PIRSF002162">
    <property type="entry name" value="Ribosomal_L6"/>
    <property type="match status" value="1"/>
</dbReference>
<dbReference type="NCBIfam" id="TIGR03654">
    <property type="entry name" value="L6_bact"/>
    <property type="match status" value="1"/>
</dbReference>
<accession>A0A4D6WPH5</accession>
<evidence type="ECO:0000256" key="2">
    <source>
        <dbReference type="ARBA" id="ARBA00022730"/>
    </source>
</evidence>
<evidence type="ECO:0000256" key="7">
    <source>
        <dbReference type="RuleBase" id="RU003869"/>
    </source>
</evidence>
<dbReference type="GO" id="GO:0003735">
    <property type="term" value="F:structural constituent of ribosome"/>
    <property type="evidence" value="ECO:0007669"/>
    <property type="project" value="InterPro"/>
</dbReference>
<dbReference type="InterPro" id="IPR000702">
    <property type="entry name" value="Ribosomal_uL6-like"/>
</dbReference>
<comment type="similarity">
    <text evidence="1 7">Belongs to the universal ribosomal protein uL6 family.</text>
</comment>
<name>A0A4D6WPH5_9FLOR</name>
<keyword evidence="4 7" id="KW-0689">Ribosomal protein</keyword>
<dbReference type="InterPro" id="IPR002358">
    <property type="entry name" value="Ribosomal_uL6_CS"/>
</dbReference>
<reference evidence="9" key="1">
    <citation type="journal article" date="2019" name="Mol. Phylogenet. Evol.">
        <title>Morphological evolution and classification of the red algal order Ceramiales inferred using plastid phylogenomics.</title>
        <authorList>
            <person name="Diaz-Tapia P."/>
            <person name="Pasella M.M."/>
            <person name="Verbruggen H."/>
            <person name="Maggs C.A."/>
        </authorList>
    </citation>
    <scope>NUCLEOTIDE SEQUENCE</scope>
    <source>
        <strain evidence="9">PD2206</strain>
    </source>
</reference>
<geneLocation type="plastid" evidence="9"/>
<evidence type="ECO:0000256" key="1">
    <source>
        <dbReference type="ARBA" id="ARBA00009356"/>
    </source>
</evidence>
<keyword evidence="9" id="KW-0934">Plastid</keyword>
<organism evidence="9">
    <name type="scientific">Antithamnion hubbsii</name>
    <dbReference type="NCBI Taxonomy" id="1005974"/>
    <lineage>
        <taxon>Eukaryota</taxon>
        <taxon>Rhodophyta</taxon>
        <taxon>Florideophyceae</taxon>
        <taxon>Rhodymeniophycidae</taxon>
        <taxon>Ceramiales</taxon>
        <taxon>Ceramiaceae</taxon>
        <taxon>Antithamnion</taxon>
    </lineage>
</organism>
<dbReference type="InterPro" id="IPR019906">
    <property type="entry name" value="Ribosomal_uL6_bac-type"/>
</dbReference>
<evidence type="ECO:0000256" key="3">
    <source>
        <dbReference type="ARBA" id="ARBA00022884"/>
    </source>
</evidence>
<proteinExistence type="inferred from homology"/>
<dbReference type="PANTHER" id="PTHR11655:SF14">
    <property type="entry name" value="LARGE RIBOSOMAL SUBUNIT PROTEIN UL6M"/>
    <property type="match status" value="1"/>
</dbReference>
<dbReference type="GO" id="GO:0022625">
    <property type="term" value="C:cytosolic large ribosomal subunit"/>
    <property type="evidence" value="ECO:0007669"/>
    <property type="project" value="TreeGrafter"/>
</dbReference>
<dbReference type="PROSITE" id="PS00525">
    <property type="entry name" value="RIBOSOMAL_L6_1"/>
    <property type="match status" value="1"/>
</dbReference>